<feature type="compositionally biased region" description="Polar residues" evidence="1">
    <location>
        <begin position="319"/>
        <end position="339"/>
    </location>
</feature>
<keyword evidence="3" id="KW-1185">Reference proteome</keyword>
<reference evidence="2" key="1">
    <citation type="submission" date="2020-01" db="EMBL/GenBank/DDBJ databases">
        <authorList>
            <consortium name="DOE Joint Genome Institute"/>
            <person name="Haridas S."/>
            <person name="Albert R."/>
            <person name="Binder M."/>
            <person name="Bloem J."/>
            <person name="Labutti K."/>
            <person name="Salamov A."/>
            <person name="Andreopoulos B."/>
            <person name="Baker S.E."/>
            <person name="Barry K."/>
            <person name="Bills G."/>
            <person name="Bluhm B.H."/>
            <person name="Cannon C."/>
            <person name="Castanera R."/>
            <person name="Culley D.E."/>
            <person name="Daum C."/>
            <person name="Ezra D."/>
            <person name="Gonzalez J.B."/>
            <person name="Henrissat B."/>
            <person name="Kuo A."/>
            <person name="Liang C."/>
            <person name="Lipzen A."/>
            <person name="Lutzoni F."/>
            <person name="Magnuson J."/>
            <person name="Mondo S."/>
            <person name="Nolan M."/>
            <person name="Ohm R."/>
            <person name="Pangilinan J."/>
            <person name="Park H.-J."/>
            <person name="Ramirez L."/>
            <person name="Alfaro M."/>
            <person name="Sun H."/>
            <person name="Tritt A."/>
            <person name="Yoshinaga Y."/>
            <person name="Zwiers L.-H."/>
            <person name="Turgeon B.G."/>
            <person name="Goodwin S.B."/>
            <person name="Spatafora J.W."/>
            <person name="Crous P.W."/>
            <person name="Grigoriev I.V."/>
        </authorList>
    </citation>
    <scope>NUCLEOTIDE SEQUENCE</scope>
    <source>
        <strain evidence="2">CBS 394.84</strain>
    </source>
</reference>
<feature type="region of interest" description="Disordered" evidence="1">
    <location>
        <begin position="318"/>
        <end position="343"/>
    </location>
</feature>
<organism evidence="2 3">
    <name type="scientific">Cucurbitaria berberidis CBS 394.84</name>
    <dbReference type="NCBI Taxonomy" id="1168544"/>
    <lineage>
        <taxon>Eukaryota</taxon>
        <taxon>Fungi</taxon>
        <taxon>Dikarya</taxon>
        <taxon>Ascomycota</taxon>
        <taxon>Pezizomycotina</taxon>
        <taxon>Dothideomycetes</taxon>
        <taxon>Pleosporomycetidae</taxon>
        <taxon>Pleosporales</taxon>
        <taxon>Pleosporineae</taxon>
        <taxon>Cucurbitariaceae</taxon>
        <taxon>Cucurbitaria</taxon>
    </lineage>
</organism>
<proteinExistence type="predicted"/>
<dbReference type="RefSeq" id="XP_040785804.1">
    <property type="nucleotide sequence ID" value="XM_040937940.1"/>
</dbReference>
<dbReference type="EMBL" id="ML976617">
    <property type="protein sequence ID" value="KAF1843241.1"/>
    <property type="molecule type" value="Genomic_DNA"/>
</dbReference>
<dbReference type="Proteomes" id="UP000800039">
    <property type="component" value="Unassembled WGS sequence"/>
</dbReference>
<comment type="caution">
    <text evidence="2">The sequence shown here is derived from an EMBL/GenBank/DDBJ whole genome shotgun (WGS) entry which is preliminary data.</text>
</comment>
<evidence type="ECO:0000313" key="3">
    <source>
        <dbReference type="Proteomes" id="UP000800039"/>
    </source>
</evidence>
<dbReference type="AlphaFoldDB" id="A0A9P4GCY3"/>
<dbReference type="GeneID" id="63855190"/>
<gene>
    <name evidence="2" type="ORF">K460DRAFT_418344</name>
</gene>
<dbReference type="OrthoDB" id="3757587at2759"/>
<evidence type="ECO:0000313" key="2">
    <source>
        <dbReference type="EMBL" id="KAF1843241.1"/>
    </source>
</evidence>
<sequence length="744" mass="84379">MALMCVQMKLFICHITSDHAISSEIRNVGIEQRKEGQWWCEGIWPAGILGAASFSNCIKSIQFMTPLLAWLLEDKAVRIDEYTVEPIKTRQIHLLMLGNPVAFIADLHSFLTMTPTLGTPGPKDGIVVDVSSMQYESTVRSHRASHYHDTRTRGRHTPEPFGSFFKEHREALEDESSSIEDNQCSFILEAQLRTMNNAIYREAQRLGGRPYLFSMRHWDFVSAMDSIGRVLCGALEELRPRTEDLIFQDRRRDAFQQLVDDCNGEGHRAMNEAAMKRMVAAKTEKKNLGTIHKLPLWCPGDFSIGRVSGLARKVKAESQRTLTQGNYSTPRIDSPNQLPSTSTNQQSTTIQARLNMASFVNPYGCGSFPGTSPESCPNCRDVPDSDIDSTRTSWQCLCGGWCYDHHQIECDRRQISRTIVRLVSLQQKLALVISAATMMKVIYSYSDDPLECFPLDQFIYYKDWSQSAFPEPPFVEGIPEEVKIQACCVENCFFAIATTSPSLAWLVEGMPIKLQEFNAVGNPTKRIAFWRMSATKRDRLSELHTALVMAPDTAEDRNAKSTWEIGPQLVGLWGGAGARVSDATFPQFAFDRNCHTTADYLREKVREYNHPTVLPFGFCIMKHWLYMGQADAIDYRIGAYVREAGTIMANNAVHRETEKLGGRWRFLVQSDHRRFVDSCQQLVMAVEQDLKQLRTEVDKVFFPHGFKPSKEQIEAALSQFVYNLNSRRNIEVMAVLIERLGLGL</sequence>
<protein>
    <submittedName>
        <fullName evidence="2">Uncharacterized protein</fullName>
    </submittedName>
</protein>
<name>A0A9P4GCY3_9PLEO</name>
<accession>A0A9P4GCY3</accession>
<evidence type="ECO:0000256" key="1">
    <source>
        <dbReference type="SAM" id="MobiDB-lite"/>
    </source>
</evidence>